<gene>
    <name evidence="1" type="primary">ORF22254</name>
</gene>
<organism evidence="1">
    <name type="scientific">Arion vulgaris</name>
    <dbReference type="NCBI Taxonomy" id="1028688"/>
    <lineage>
        <taxon>Eukaryota</taxon>
        <taxon>Metazoa</taxon>
        <taxon>Spiralia</taxon>
        <taxon>Lophotrochozoa</taxon>
        <taxon>Mollusca</taxon>
        <taxon>Gastropoda</taxon>
        <taxon>Heterobranchia</taxon>
        <taxon>Euthyneura</taxon>
        <taxon>Panpulmonata</taxon>
        <taxon>Eupulmonata</taxon>
        <taxon>Stylommatophora</taxon>
        <taxon>Helicina</taxon>
        <taxon>Arionoidea</taxon>
        <taxon>Arionidae</taxon>
        <taxon>Arion</taxon>
    </lineage>
</organism>
<dbReference type="AlphaFoldDB" id="A0A0B6YDG7"/>
<dbReference type="EMBL" id="HACG01007359">
    <property type="protein sequence ID" value="CEK54224.1"/>
    <property type="molecule type" value="Transcribed_RNA"/>
</dbReference>
<accession>A0A0B6YDG7</accession>
<proteinExistence type="predicted"/>
<feature type="non-terminal residue" evidence="1">
    <location>
        <position position="1"/>
    </location>
</feature>
<name>A0A0B6YDG7_9EUPU</name>
<evidence type="ECO:0000313" key="1">
    <source>
        <dbReference type="EMBL" id="CEK54224.1"/>
    </source>
</evidence>
<sequence>DVSPAETVAKVCDVVPEVKKEKGMIRSASADDSTNLSSLERTRSMIKIRVKLFNLISRRPTQEDLYKR</sequence>
<protein>
    <submittedName>
        <fullName evidence="1">Uncharacterized protein</fullName>
    </submittedName>
</protein>
<reference evidence="1" key="1">
    <citation type="submission" date="2014-12" db="EMBL/GenBank/DDBJ databases">
        <title>Insight into the proteome of Arion vulgaris.</title>
        <authorList>
            <person name="Aradska J."/>
            <person name="Bulat T."/>
            <person name="Smidak R."/>
            <person name="Sarate P."/>
            <person name="Gangsoo J."/>
            <person name="Sialana F."/>
            <person name="Bilban M."/>
            <person name="Lubec G."/>
        </authorList>
    </citation>
    <scope>NUCLEOTIDE SEQUENCE</scope>
    <source>
        <tissue evidence="1">Skin</tissue>
    </source>
</reference>
<feature type="non-terminal residue" evidence="1">
    <location>
        <position position="68"/>
    </location>
</feature>